<organism evidence="15 16">
    <name type="scientific">Trapa incisa</name>
    <dbReference type="NCBI Taxonomy" id="236973"/>
    <lineage>
        <taxon>Eukaryota</taxon>
        <taxon>Viridiplantae</taxon>
        <taxon>Streptophyta</taxon>
        <taxon>Embryophyta</taxon>
        <taxon>Tracheophyta</taxon>
        <taxon>Spermatophyta</taxon>
        <taxon>Magnoliopsida</taxon>
        <taxon>eudicotyledons</taxon>
        <taxon>Gunneridae</taxon>
        <taxon>Pentapetalae</taxon>
        <taxon>rosids</taxon>
        <taxon>malvids</taxon>
        <taxon>Myrtales</taxon>
        <taxon>Lythraceae</taxon>
        <taxon>Trapa</taxon>
    </lineage>
</organism>
<dbReference type="GO" id="GO:0004857">
    <property type="term" value="F:enzyme inhibitor activity"/>
    <property type="evidence" value="ECO:0007669"/>
    <property type="project" value="InterPro"/>
</dbReference>
<keyword evidence="13" id="KW-0812">Transmembrane</keyword>
<evidence type="ECO:0000256" key="8">
    <source>
        <dbReference type="ARBA" id="ARBA00023180"/>
    </source>
</evidence>
<keyword evidence="5 12" id="KW-0378">Hydrolase</keyword>
<feature type="domain" description="Pectinesterase inhibitor" evidence="14">
    <location>
        <begin position="49"/>
        <end position="199"/>
    </location>
</feature>
<comment type="similarity">
    <text evidence="3">In the C-terminal section; belongs to the pectinesterase family.</text>
</comment>
<comment type="pathway">
    <text evidence="1 12">Glycan metabolism; pectin degradation; 2-dehydro-3-deoxy-D-gluconate from pectin: step 1/5.</text>
</comment>
<sequence>MAEDRKRFAVIGVSFVVLLAIGALLTFGVVYNNKPGDVETRSVTSDAMSTMKTVEAICSPTDYKTTCVNSLKGVNTTDPKELIKAGFAAGVKCIGASLKKSDALRVIEKDPRAAQALENCKELMGYSIDNLRRSLENAGHFDLNGIDEVLSNLKTWLSAALTYQETCFDGFENTTGDAGKKMKQALKTATQITSNGLAMITDFHDTLESMNMLSTGVRREMLSSDDRVPDWVPEEVVIRGLVERPAAKIKADLVMAKDGSGKYKTIKEALKDIPKKSNKTFVLYIKEGVYREQVQFNKSLTHLMVIGDGPTNTRITFNKNYVDGTPTFKTATVAVLGDFFIAKDIGFENTAGPEKHQAVALRVQSDRSVFYNCHMDGYQDTLYAHTLRQYYRNCVVSGTIDFVFGDSAAVFQNCTFLVRKPLDNQQCIVTAQGRKERRQPSAIVLQNCCILPHSSYVKNGNTKTYLGRPWKEYSRTIIMESYIDDVIDSEGWMPWAGNFGLNTCFYTEYGNTGPGAKTAGRVKWRGVKNITHQHAADFAPGRFISGNTWIPRARVPYTAGLFHAQLKVAHASARRSFV</sequence>
<dbReference type="InterPro" id="IPR012334">
    <property type="entry name" value="Pectin_lyas_fold"/>
</dbReference>
<dbReference type="InterPro" id="IPR033131">
    <property type="entry name" value="Pectinesterase_Asp_AS"/>
</dbReference>
<dbReference type="SUPFAM" id="SSF101148">
    <property type="entry name" value="Plant invertase/pectin methylesterase inhibitor"/>
    <property type="match status" value="1"/>
</dbReference>
<dbReference type="InterPro" id="IPR011050">
    <property type="entry name" value="Pectin_lyase_fold/virulence"/>
</dbReference>
<evidence type="ECO:0000313" key="15">
    <source>
        <dbReference type="EMBL" id="KAK4748795.1"/>
    </source>
</evidence>
<dbReference type="EC" id="3.1.1.11" evidence="4 12"/>
<evidence type="ECO:0000256" key="7">
    <source>
        <dbReference type="ARBA" id="ARBA00023157"/>
    </source>
</evidence>
<evidence type="ECO:0000259" key="14">
    <source>
        <dbReference type="SMART" id="SM00856"/>
    </source>
</evidence>
<dbReference type="Proteomes" id="UP001345219">
    <property type="component" value="Chromosome 12"/>
</dbReference>
<evidence type="ECO:0000256" key="9">
    <source>
        <dbReference type="ARBA" id="ARBA00047928"/>
    </source>
</evidence>
<dbReference type="SMART" id="SM00856">
    <property type="entry name" value="PMEI"/>
    <property type="match status" value="1"/>
</dbReference>
<dbReference type="AlphaFoldDB" id="A0AAN7JLY6"/>
<feature type="active site" evidence="11">
    <location>
        <position position="401"/>
    </location>
</feature>
<evidence type="ECO:0000256" key="10">
    <source>
        <dbReference type="ARBA" id="ARBA00057335"/>
    </source>
</evidence>
<comment type="catalytic activity">
    <reaction evidence="9 12">
        <text>[(1-&gt;4)-alpha-D-galacturonosyl methyl ester](n) + n H2O = [(1-&gt;4)-alpha-D-galacturonosyl](n) + n methanol + n H(+)</text>
        <dbReference type="Rhea" id="RHEA:22380"/>
        <dbReference type="Rhea" id="RHEA-COMP:14570"/>
        <dbReference type="Rhea" id="RHEA-COMP:14573"/>
        <dbReference type="ChEBI" id="CHEBI:15377"/>
        <dbReference type="ChEBI" id="CHEBI:15378"/>
        <dbReference type="ChEBI" id="CHEBI:17790"/>
        <dbReference type="ChEBI" id="CHEBI:140522"/>
        <dbReference type="ChEBI" id="CHEBI:140523"/>
        <dbReference type="EC" id="3.1.1.11"/>
    </reaction>
</comment>
<dbReference type="InterPro" id="IPR035513">
    <property type="entry name" value="Invertase/methylesterase_inhib"/>
</dbReference>
<evidence type="ECO:0000256" key="4">
    <source>
        <dbReference type="ARBA" id="ARBA00013229"/>
    </source>
</evidence>
<dbReference type="InterPro" id="IPR000070">
    <property type="entry name" value="Pectinesterase_cat"/>
</dbReference>
<dbReference type="NCBIfam" id="TIGR01614">
    <property type="entry name" value="PME_inhib"/>
    <property type="match status" value="1"/>
</dbReference>
<protein>
    <recommendedName>
        <fullName evidence="4 12">Pectinesterase</fullName>
        <ecNumber evidence="4 12">3.1.1.11</ecNumber>
    </recommendedName>
</protein>
<accession>A0AAN7JLY6</accession>
<dbReference type="PANTHER" id="PTHR31707">
    <property type="entry name" value="PECTINESTERASE"/>
    <property type="match status" value="1"/>
</dbReference>
<dbReference type="CDD" id="cd15798">
    <property type="entry name" value="PMEI-like_3"/>
    <property type="match status" value="1"/>
</dbReference>
<evidence type="ECO:0000256" key="6">
    <source>
        <dbReference type="ARBA" id="ARBA00023085"/>
    </source>
</evidence>
<keyword evidence="6 12" id="KW-0063">Aspartyl esterase</keyword>
<evidence type="ECO:0000313" key="16">
    <source>
        <dbReference type="Proteomes" id="UP001345219"/>
    </source>
</evidence>
<feature type="transmembrane region" description="Helical" evidence="13">
    <location>
        <begin position="7"/>
        <end position="31"/>
    </location>
</feature>
<comment type="function">
    <text evidence="10">Acts in the modification of cell walls via demethylesterification of cell wall pectin.</text>
</comment>
<dbReference type="Gene3D" id="1.20.140.40">
    <property type="entry name" value="Invertase/pectin methylesterase inhibitor family protein"/>
    <property type="match status" value="1"/>
</dbReference>
<evidence type="ECO:0000256" key="12">
    <source>
        <dbReference type="RuleBase" id="RU000589"/>
    </source>
</evidence>
<dbReference type="Pfam" id="PF04043">
    <property type="entry name" value="PMEI"/>
    <property type="match status" value="1"/>
</dbReference>
<gene>
    <name evidence="15" type="ORF">SAY87_015381</name>
</gene>
<comment type="caution">
    <text evidence="15">The sequence shown here is derived from an EMBL/GenBank/DDBJ whole genome shotgun (WGS) entry which is preliminary data.</text>
</comment>
<evidence type="ECO:0000256" key="1">
    <source>
        <dbReference type="ARBA" id="ARBA00005184"/>
    </source>
</evidence>
<dbReference type="FunFam" id="1.20.140.40:FF:000001">
    <property type="entry name" value="Pectinesterase"/>
    <property type="match status" value="1"/>
</dbReference>
<dbReference type="PROSITE" id="PS00503">
    <property type="entry name" value="PECTINESTERASE_2"/>
    <property type="match status" value="1"/>
</dbReference>
<dbReference type="Gene3D" id="2.160.20.10">
    <property type="entry name" value="Single-stranded right-handed beta-helix, Pectin lyase-like"/>
    <property type="match status" value="1"/>
</dbReference>
<dbReference type="SUPFAM" id="SSF51126">
    <property type="entry name" value="Pectin lyase-like"/>
    <property type="match status" value="1"/>
</dbReference>
<name>A0AAN7JLY6_9MYRT</name>
<dbReference type="GO" id="GO:0030599">
    <property type="term" value="F:pectinesterase activity"/>
    <property type="evidence" value="ECO:0007669"/>
    <property type="project" value="UniProtKB-UniRule"/>
</dbReference>
<proteinExistence type="inferred from homology"/>
<dbReference type="EMBL" id="JAXIOK010000019">
    <property type="protein sequence ID" value="KAK4748795.1"/>
    <property type="molecule type" value="Genomic_DNA"/>
</dbReference>
<evidence type="ECO:0000256" key="11">
    <source>
        <dbReference type="PROSITE-ProRule" id="PRU10040"/>
    </source>
</evidence>
<evidence type="ECO:0000256" key="3">
    <source>
        <dbReference type="ARBA" id="ARBA00007786"/>
    </source>
</evidence>
<keyword evidence="13" id="KW-0472">Membrane</keyword>
<dbReference type="GO" id="GO:0042545">
    <property type="term" value="P:cell wall modification"/>
    <property type="evidence" value="ECO:0007669"/>
    <property type="project" value="UniProtKB-UniRule"/>
</dbReference>
<keyword evidence="7" id="KW-1015">Disulfide bond</keyword>
<keyword evidence="13" id="KW-1133">Transmembrane helix</keyword>
<evidence type="ECO:0000256" key="13">
    <source>
        <dbReference type="SAM" id="Phobius"/>
    </source>
</evidence>
<evidence type="ECO:0000256" key="2">
    <source>
        <dbReference type="ARBA" id="ARBA00006027"/>
    </source>
</evidence>
<dbReference type="Pfam" id="PF01095">
    <property type="entry name" value="Pectinesterase"/>
    <property type="match status" value="1"/>
</dbReference>
<reference evidence="15 16" key="1">
    <citation type="journal article" date="2023" name="Hortic Res">
        <title>Pangenome of water caltrop reveals structural variations and asymmetric subgenome divergence after allopolyploidization.</title>
        <authorList>
            <person name="Zhang X."/>
            <person name="Chen Y."/>
            <person name="Wang L."/>
            <person name="Yuan Y."/>
            <person name="Fang M."/>
            <person name="Shi L."/>
            <person name="Lu R."/>
            <person name="Comes H.P."/>
            <person name="Ma Y."/>
            <person name="Chen Y."/>
            <person name="Huang G."/>
            <person name="Zhou Y."/>
            <person name="Zheng Z."/>
            <person name="Qiu Y."/>
        </authorList>
    </citation>
    <scope>NUCLEOTIDE SEQUENCE [LARGE SCALE GENOMIC DNA]</scope>
    <source>
        <tissue evidence="15">Roots</tissue>
    </source>
</reference>
<dbReference type="InterPro" id="IPR006501">
    <property type="entry name" value="Pectinesterase_inhib_dom"/>
</dbReference>
<evidence type="ECO:0000256" key="5">
    <source>
        <dbReference type="ARBA" id="ARBA00022801"/>
    </source>
</evidence>
<dbReference type="GO" id="GO:0045490">
    <property type="term" value="P:pectin catabolic process"/>
    <property type="evidence" value="ECO:0007669"/>
    <property type="project" value="UniProtKB-UniRule"/>
</dbReference>
<keyword evidence="16" id="KW-1185">Reference proteome</keyword>
<comment type="similarity">
    <text evidence="2">In the N-terminal section; belongs to the PMEI family.</text>
</comment>
<dbReference type="FunFam" id="2.160.20.10:FF:000001">
    <property type="entry name" value="Pectinesterase"/>
    <property type="match status" value="1"/>
</dbReference>
<keyword evidence="8" id="KW-0325">Glycoprotein</keyword>